<dbReference type="GeneID" id="91105580"/>
<feature type="compositionally biased region" description="Polar residues" evidence="1">
    <location>
        <begin position="1"/>
        <end position="40"/>
    </location>
</feature>
<gene>
    <name evidence="2" type="ORF">V865_006779</name>
</gene>
<sequence>MSTTSETSSDNRSKASTPSAPFSEMSQINTGNSGEANSRPGTWRATVMVTGYVARPYLGGSSIAVGAEARAVTESWNGGKPDKETDVYITRLHP</sequence>
<dbReference type="Proteomes" id="UP001358614">
    <property type="component" value="Chromosome 2"/>
</dbReference>
<name>A0AAX4KQ87_9TREE</name>
<feature type="region of interest" description="Disordered" evidence="1">
    <location>
        <begin position="1"/>
        <end position="41"/>
    </location>
</feature>
<dbReference type="AlphaFoldDB" id="A0AAX4KQ87"/>
<proteinExistence type="predicted"/>
<dbReference type="EMBL" id="CP144090">
    <property type="protein sequence ID" value="WWD08666.1"/>
    <property type="molecule type" value="Genomic_DNA"/>
</dbReference>
<dbReference type="RefSeq" id="XP_066086633.1">
    <property type="nucleotide sequence ID" value="XM_066230536.1"/>
</dbReference>
<organism evidence="2 3">
    <name type="scientific">Kwoniella europaea PYCC6329</name>
    <dbReference type="NCBI Taxonomy" id="1423913"/>
    <lineage>
        <taxon>Eukaryota</taxon>
        <taxon>Fungi</taxon>
        <taxon>Dikarya</taxon>
        <taxon>Basidiomycota</taxon>
        <taxon>Agaricomycotina</taxon>
        <taxon>Tremellomycetes</taxon>
        <taxon>Tremellales</taxon>
        <taxon>Cryptococcaceae</taxon>
        <taxon>Kwoniella</taxon>
    </lineage>
</organism>
<reference evidence="2 3" key="1">
    <citation type="submission" date="2024-01" db="EMBL/GenBank/DDBJ databases">
        <title>Comparative genomics of Cryptococcus and Kwoniella reveals pathogenesis evolution and contrasting modes of karyotype evolution via chromosome fusion or intercentromeric recombination.</title>
        <authorList>
            <person name="Coelho M.A."/>
            <person name="David-Palma M."/>
            <person name="Shea T."/>
            <person name="Bowers K."/>
            <person name="McGinley-Smith S."/>
            <person name="Mohammad A.W."/>
            <person name="Gnirke A."/>
            <person name="Yurkov A.M."/>
            <person name="Nowrousian M."/>
            <person name="Sun S."/>
            <person name="Cuomo C.A."/>
            <person name="Heitman J."/>
        </authorList>
    </citation>
    <scope>NUCLEOTIDE SEQUENCE [LARGE SCALE GENOMIC DNA]</scope>
    <source>
        <strain evidence="2 3">PYCC6329</strain>
    </source>
</reference>
<evidence type="ECO:0000256" key="1">
    <source>
        <dbReference type="SAM" id="MobiDB-lite"/>
    </source>
</evidence>
<evidence type="ECO:0000313" key="2">
    <source>
        <dbReference type="EMBL" id="WWD08666.1"/>
    </source>
</evidence>
<protein>
    <submittedName>
        <fullName evidence="2">Uncharacterized protein</fullName>
    </submittedName>
</protein>
<evidence type="ECO:0000313" key="3">
    <source>
        <dbReference type="Proteomes" id="UP001358614"/>
    </source>
</evidence>
<keyword evidence="3" id="KW-1185">Reference proteome</keyword>
<accession>A0AAX4KQ87</accession>
<dbReference type="KEGG" id="ker:91105580"/>